<evidence type="ECO:0000256" key="1">
    <source>
        <dbReference type="SAM" id="MobiDB-lite"/>
    </source>
</evidence>
<keyword evidence="3" id="KW-1185">Reference proteome</keyword>
<evidence type="ECO:0000313" key="2">
    <source>
        <dbReference type="EMBL" id="KAK1524478.1"/>
    </source>
</evidence>
<feature type="compositionally biased region" description="Polar residues" evidence="1">
    <location>
        <begin position="119"/>
        <end position="128"/>
    </location>
</feature>
<organism evidence="2 3">
    <name type="scientific">Colletotrichum costaricense</name>
    <dbReference type="NCBI Taxonomy" id="1209916"/>
    <lineage>
        <taxon>Eukaryota</taxon>
        <taxon>Fungi</taxon>
        <taxon>Dikarya</taxon>
        <taxon>Ascomycota</taxon>
        <taxon>Pezizomycotina</taxon>
        <taxon>Sordariomycetes</taxon>
        <taxon>Hypocreomycetidae</taxon>
        <taxon>Glomerellales</taxon>
        <taxon>Glomerellaceae</taxon>
        <taxon>Colletotrichum</taxon>
        <taxon>Colletotrichum acutatum species complex</taxon>
    </lineage>
</organism>
<dbReference type="Proteomes" id="UP001240678">
    <property type="component" value="Unassembled WGS sequence"/>
</dbReference>
<dbReference type="AlphaFoldDB" id="A0AAI9YUJ3"/>
<feature type="region of interest" description="Disordered" evidence="1">
    <location>
        <begin position="90"/>
        <end position="128"/>
    </location>
</feature>
<reference evidence="2 3" key="1">
    <citation type="submission" date="2016-10" db="EMBL/GenBank/DDBJ databases">
        <title>The genome sequence of Colletotrichum fioriniae PJ7.</title>
        <authorList>
            <person name="Baroncelli R."/>
        </authorList>
    </citation>
    <scope>NUCLEOTIDE SEQUENCE [LARGE SCALE GENOMIC DNA]</scope>
    <source>
        <strain evidence="2 3">IMI 309622</strain>
    </source>
</reference>
<accession>A0AAI9YUJ3</accession>
<evidence type="ECO:0000313" key="3">
    <source>
        <dbReference type="Proteomes" id="UP001240678"/>
    </source>
</evidence>
<dbReference type="RefSeq" id="XP_060312423.1">
    <property type="nucleotide sequence ID" value="XM_060457723.1"/>
</dbReference>
<dbReference type="GeneID" id="85341270"/>
<gene>
    <name evidence="2" type="ORF">CCOS01_09565</name>
</gene>
<comment type="caution">
    <text evidence="2">The sequence shown here is derived from an EMBL/GenBank/DDBJ whole genome shotgun (WGS) entry which is preliminary data.</text>
</comment>
<proteinExistence type="predicted"/>
<name>A0AAI9YUJ3_9PEZI</name>
<sequence>MGMLEASTYDDQTKGHENALYLLAKAGDERAAIHVPTCQPRLRDRRGGLQLVTMLGTTKSRGPVERVKEGLPGGSCPVWLGIEEASAGARAASKEQGPVWAQCQLPSSEGESGPGGGEVQTSSPADLKSSCQEWGELWLCSNQQHGRKPR</sequence>
<dbReference type="EMBL" id="MOOE01000009">
    <property type="protein sequence ID" value="KAK1524478.1"/>
    <property type="molecule type" value="Genomic_DNA"/>
</dbReference>
<protein>
    <submittedName>
        <fullName evidence="2">Uncharacterized protein</fullName>
    </submittedName>
</protein>